<protein>
    <submittedName>
        <fullName evidence="3">Asp23/Gls24 family envelope stress response protein</fullName>
    </submittedName>
</protein>
<dbReference type="PANTHER" id="PTHR34297">
    <property type="entry name" value="HYPOTHETICAL CYTOSOLIC PROTEIN-RELATED"/>
    <property type="match status" value="1"/>
</dbReference>
<evidence type="ECO:0000313" key="4">
    <source>
        <dbReference type="Proteomes" id="UP001595947"/>
    </source>
</evidence>
<feature type="compositionally biased region" description="Low complexity" evidence="2">
    <location>
        <begin position="1"/>
        <end position="26"/>
    </location>
</feature>
<feature type="region of interest" description="Disordered" evidence="2">
    <location>
        <begin position="1"/>
        <end position="38"/>
    </location>
</feature>
<proteinExistence type="inferred from homology"/>
<dbReference type="InterPro" id="IPR005531">
    <property type="entry name" value="Asp23"/>
</dbReference>
<evidence type="ECO:0000256" key="1">
    <source>
        <dbReference type="ARBA" id="ARBA00005721"/>
    </source>
</evidence>
<keyword evidence="4" id="KW-1185">Reference proteome</keyword>
<comment type="caution">
    <text evidence="3">The sequence shown here is derived from an EMBL/GenBank/DDBJ whole genome shotgun (WGS) entry which is preliminary data.</text>
</comment>
<reference evidence="4" key="1">
    <citation type="journal article" date="2019" name="Int. J. Syst. Evol. Microbiol.">
        <title>The Global Catalogue of Microorganisms (GCM) 10K type strain sequencing project: providing services to taxonomists for standard genome sequencing and annotation.</title>
        <authorList>
            <consortium name="The Broad Institute Genomics Platform"/>
            <consortium name="The Broad Institute Genome Sequencing Center for Infectious Disease"/>
            <person name="Wu L."/>
            <person name="Ma J."/>
        </authorList>
    </citation>
    <scope>NUCLEOTIDE SEQUENCE [LARGE SCALE GENOMIC DNA]</scope>
    <source>
        <strain evidence="4">CGMCC 4.7093</strain>
    </source>
</reference>
<dbReference type="RefSeq" id="WP_378035250.1">
    <property type="nucleotide sequence ID" value="NZ_JBHSIV010000005.1"/>
</dbReference>
<feature type="compositionally biased region" description="Polar residues" evidence="2">
    <location>
        <begin position="161"/>
        <end position="171"/>
    </location>
</feature>
<feature type="region of interest" description="Disordered" evidence="2">
    <location>
        <begin position="148"/>
        <end position="171"/>
    </location>
</feature>
<sequence>MTTPTTSTTGSTTGASTGGSAVSTTSGGAGNPLDTSQGKTTISDAVVSKVAGIAAREVPGVYGFGGGAARAFGAITERIPGGRASTTQGVSVEVGERQAAVDLTIVVEYGVAITELARAIRRNVIGAIEQMTGLQVVEVNINVVDLHLPSDDNNSSDNDDQTSSRPVNRVQ</sequence>
<evidence type="ECO:0000313" key="3">
    <source>
        <dbReference type="EMBL" id="MFC5061897.1"/>
    </source>
</evidence>
<name>A0ABV9YJK1_9PSEU</name>
<dbReference type="EMBL" id="JBHSIV010000005">
    <property type="protein sequence ID" value="MFC5061897.1"/>
    <property type="molecule type" value="Genomic_DNA"/>
</dbReference>
<gene>
    <name evidence="3" type="ORF">ACFPBZ_06745</name>
</gene>
<comment type="similarity">
    <text evidence="1">Belongs to the asp23 family.</text>
</comment>
<organism evidence="3 4">
    <name type="scientific">Actinomycetospora atypica</name>
    <dbReference type="NCBI Taxonomy" id="1290095"/>
    <lineage>
        <taxon>Bacteria</taxon>
        <taxon>Bacillati</taxon>
        <taxon>Actinomycetota</taxon>
        <taxon>Actinomycetes</taxon>
        <taxon>Pseudonocardiales</taxon>
        <taxon>Pseudonocardiaceae</taxon>
        <taxon>Actinomycetospora</taxon>
    </lineage>
</organism>
<dbReference type="Proteomes" id="UP001595947">
    <property type="component" value="Unassembled WGS sequence"/>
</dbReference>
<evidence type="ECO:0000256" key="2">
    <source>
        <dbReference type="SAM" id="MobiDB-lite"/>
    </source>
</evidence>
<accession>A0ABV9YJK1</accession>
<dbReference type="PANTHER" id="PTHR34297:SF3">
    <property type="entry name" value="ALKALINE SHOCK PROTEIN 23"/>
    <property type="match status" value="1"/>
</dbReference>
<dbReference type="Pfam" id="PF03780">
    <property type="entry name" value="Asp23"/>
    <property type="match status" value="1"/>
</dbReference>